<evidence type="ECO:0000256" key="2">
    <source>
        <dbReference type="SAM" id="Phobius"/>
    </source>
</evidence>
<feature type="compositionally biased region" description="Basic and acidic residues" evidence="1">
    <location>
        <begin position="12"/>
        <end position="21"/>
    </location>
</feature>
<keyword evidence="2" id="KW-0812">Transmembrane</keyword>
<gene>
    <name evidence="3" type="ORF">C4541_00170</name>
</gene>
<dbReference type="AlphaFoldDB" id="A0A3A4RA83"/>
<reference evidence="3 4" key="1">
    <citation type="journal article" date="2017" name="ISME J.">
        <title>Energy and carbon metabolisms in a deep terrestrial subsurface fluid microbial community.</title>
        <authorList>
            <person name="Momper L."/>
            <person name="Jungbluth S.P."/>
            <person name="Lee M.D."/>
            <person name="Amend J.P."/>
        </authorList>
    </citation>
    <scope>NUCLEOTIDE SEQUENCE [LARGE SCALE GENOMIC DNA]</scope>
    <source>
        <strain evidence="3">SURF_26</strain>
    </source>
</reference>
<keyword evidence="2" id="KW-0472">Membrane</keyword>
<feature type="transmembrane region" description="Helical" evidence="2">
    <location>
        <begin position="109"/>
        <end position="129"/>
    </location>
</feature>
<dbReference type="Proteomes" id="UP000266426">
    <property type="component" value="Unassembled WGS sequence"/>
</dbReference>
<name>A0A3A4RA83_9BACT</name>
<dbReference type="EMBL" id="QZJZ01000003">
    <property type="protein sequence ID" value="RJP62277.1"/>
    <property type="molecule type" value="Genomic_DNA"/>
</dbReference>
<keyword evidence="2" id="KW-1133">Transmembrane helix</keyword>
<feature type="region of interest" description="Disordered" evidence="1">
    <location>
        <begin position="1"/>
        <end position="21"/>
    </location>
</feature>
<evidence type="ECO:0000256" key="1">
    <source>
        <dbReference type="SAM" id="MobiDB-lite"/>
    </source>
</evidence>
<comment type="caution">
    <text evidence="3">The sequence shown here is derived from an EMBL/GenBank/DDBJ whole genome shotgun (WGS) entry which is preliminary data.</text>
</comment>
<evidence type="ECO:0000313" key="3">
    <source>
        <dbReference type="EMBL" id="RJP62277.1"/>
    </source>
</evidence>
<feature type="transmembrane region" description="Helical" evidence="2">
    <location>
        <begin position="79"/>
        <end position="103"/>
    </location>
</feature>
<feature type="transmembrane region" description="Helical" evidence="2">
    <location>
        <begin position="141"/>
        <end position="160"/>
    </location>
</feature>
<protein>
    <submittedName>
        <fullName evidence="3">Uncharacterized protein</fullName>
    </submittedName>
</protein>
<evidence type="ECO:0000313" key="4">
    <source>
        <dbReference type="Proteomes" id="UP000266426"/>
    </source>
</evidence>
<proteinExistence type="predicted"/>
<accession>A0A3A4RA83</accession>
<feature type="transmembrane region" description="Helical" evidence="2">
    <location>
        <begin position="244"/>
        <end position="262"/>
    </location>
</feature>
<sequence length="426" mass="47907">MSDTDNNLPENDEPHGSADKESLKKISAFILKQMQKGKTRAEITQQFVDQGIEETTASGMVDEYCDVFVRRSISEQWTAFSLIPSIIGGLIAAIVGGLAWGLIVKHTEYELGLAAVGVGWLCAWSILFFNNGKKGVPVQMIAGLTSIAGILIGKYCFYFFQVQKIIETQHGAIMSTMVSPFSIEVMKGFIPYLIDMTAQPGVAYDVLWILFAVGSTWRITRSLNLPQADDAVSSETRAGSAESIRRSLMFTAIGAAVIYLLFSQLSKQAEIPLKSSLNEIQQDNVQFVVENMKLAGNTYYYFNLIAPEHVTQMQDEMMRFIAEHTAQGDLLAEIENLKKDHEAFSLELAKVEIPDSFYADPSSDRELFEAFYIFFLKELKLYLYTNLYVTYFNRGYDVTFDNDTNTAIEQVYTAFFKLQAEHDNEN</sequence>
<organism evidence="3 4">
    <name type="scientific">Candidatus Auribacter fodinae</name>
    <dbReference type="NCBI Taxonomy" id="2093366"/>
    <lineage>
        <taxon>Bacteria</taxon>
        <taxon>Pseudomonadati</taxon>
        <taxon>Candidatus Auribacterota</taxon>
        <taxon>Candidatus Auribacteria</taxon>
        <taxon>Candidatus Auribacterales</taxon>
        <taxon>Candidatus Auribacteraceae</taxon>
        <taxon>Candidatus Auribacter</taxon>
    </lineage>
</organism>